<proteinExistence type="predicted"/>
<comment type="caution">
    <text evidence="1">The sequence shown here is derived from an EMBL/GenBank/DDBJ whole genome shotgun (WGS) entry which is preliminary data.</text>
</comment>
<dbReference type="Proteomes" id="UP001617213">
    <property type="component" value="Unassembled WGS sequence"/>
</dbReference>
<reference evidence="1 2" key="1">
    <citation type="submission" date="2024-10" db="EMBL/GenBank/DDBJ databases">
        <title>The Natural Products Discovery Center: Release of the First 8490 Sequenced Strains for Exploring Actinobacteria Biosynthetic Diversity.</title>
        <authorList>
            <person name="Kalkreuter E."/>
            <person name="Kautsar S.A."/>
            <person name="Yang D."/>
            <person name="Bader C.D."/>
            <person name="Teijaro C.N."/>
            <person name="Fluegel L."/>
            <person name="Davis C.M."/>
            <person name="Simpson J.R."/>
            <person name="Lauterbach L."/>
            <person name="Steele A.D."/>
            <person name="Gui C."/>
            <person name="Meng S."/>
            <person name="Li G."/>
            <person name="Viehrig K."/>
            <person name="Ye F."/>
            <person name="Su P."/>
            <person name="Kiefer A.F."/>
            <person name="Nichols A."/>
            <person name="Cepeda A.J."/>
            <person name="Yan W."/>
            <person name="Fan B."/>
            <person name="Jiang Y."/>
            <person name="Adhikari A."/>
            <person name="Zheng C.-J."/>
            <person name="Schuster L."/>
            <person name="Cowan T.M."/>
            <person name="Smanski M.J."/>
            <person name="Chevrette M.G."/>
            <person name="De Carvalho L.P.S."/>
            <person name="Shen B."/>
        </authorList>
    </citation>
    <scope>NUCLEOTIDE SEQUENCE [LARGE SCALE GENOMIC DNA]</scope>
    <source>
        <strain evidence="1 2">NPDC087581</strain>
    </source>
</reference>
<organism evidence="1 2">
    <name type="scientific">Pseudomonas sivasensis</name>
    <dbReference type="NCBI Taxonomy" id="1880678"/>
    <lineage>
        <taxon>Bacteria</taxon>
        <taxon>Pseudomonadati</taxon>
        <taxon>Pseudomonadota</taxon>
        <taxon>Gammaproteobacteria</taxon>
        <taxon>Pseudomonadales</taxon>
        <taxon>Pseudomonadaceae</taxon>
        <taxon>Pseudomonas</taxon>
    </lineage>
</organism>
<dbReference type="EMBL" id="JBIUWZ010000004">
    <property type="protein sequence ID" value="MFJ2677378.1"/>
    <property type="molecule type" value="Genomic_DNA"/>
</dbReference>
<name>A0ABW8DUW0_9PSED</name>
<sequence>MAALGTKQLNRLFLSPMPLRIEHNVPTFDCMPQVGEGAQHDPLTTCPAAPPVLRGCSTGS</sequence>
<accession>A0ABW8DUW0</accession>
<dbReference type="RefSeq" id="WP_401380181.1">
    <property type="nucleotide sequence ID" value="NZ_JBIUWZ010000004.1"/>
</dbReference>
<gene>
    <name evidence="1" type="ORF">ACIOWJ_04620</name>
</gene>
<evidence type="ECO:0000313" key="2">
    <source>
        <dbReference type="Proteomes" id="UP001617213"/>
    </source>
</evidence>
<keyword evidence="2" id="KW-1185">Reference proteome</keyword>
<protein>
    <submittedName>
        <fullName evidence="1">Uncharacterized protein</fullName>
    </submittedName>
</protein>
<evidence type="ECO:0000313" key="1">
    <source>
        <dbReference type="EMBL" id="MFJ2677378.1"/>
    </source>
</evidence>